<keyword evidence="3" id="KW-1185">Reference proteome</keyword>
<dbReference type="InterPro" id="IPR024079">
    <property type="entry name" value="MetalloPept_cat_dom_sf"/>
</dbReference>
<evidence type="ECO:0000313" key="2">
    <source>
        <dbReference type="EMBL" id="QDT05468.1"/>
    </source>
</evidence>
<sequence>MVAEGAIFDLTTPVDTAGLVGNASALIDWGDGTSSNGTVAGGNSTGNIKIVLDYSLDTNKFFGTSASDPFRIRLQQAADALASRFNDTLAAVAPKPYVTVRPKIFHPSQGPANSTAGTLHSLPENPTIAANTIIIYAGARDLPGASRGVGGGASISFTRTCIPGPQCTTAQANQDAIESRGEAGVLAANPTDIAPLYGSISFDTPTKPMFYLGQDGDAIAPDQLDFLSVATHELAHALGLGTSESWTTNVSGSVFTGPNARAAYEGSGNVPLSGGHWNPSVVALQPTLMGPSISFGQRVPFSPLDFAAMKDIGWEVANTSATVTASHRYGDDGSYPVSVTLSGSTIGKVEKDLSPVSVTNVAPTLQVPANRTGTVGQPISITDIGIFTDPGYAQPNGTPATNETFDFTVDWGDGTIDNGVATIDIAGNSTGRLTTGSFNASHTYAVPGTRTVKVVVTDDDGGTTQNTFQIAVNATPEITLQLSQPTVREDDGSSAATLTVSRSGPVLAIDQTVTLSSNDPSEATVPTSVVIRAGQSSVTTVVSAVDDALLDGAQSVTLTAVAAGATTGSIGLQVADYETLTARFTNASVVEGTTDANVLVISRSNTDVSSAITVGIAGAGVSQTSLGTSISLRAGEMNRSISFDTIDNDQPELPRTLQFTFTASGYDSAAASFEILDDESPEFQNPVNQFDVNNDSEVTASDALRVINQMARQSTPLLDPATEDPNGVFYDVNGDYAVTAVDALQVINELARRRSAATAQGSQAQTPQFGIPASEAVDDSARFDAALAASSIGWLTSPGLDGDDEDAIGFGLDSSGQMF</sequence>
<dbReference type="GO" id="GO:0000272">
    <property type="term" value="P:polysaccharide catabolic process"/>
    <property type="evidence" value="ECO:0007669"/>
    <property type="project" value="InterPro"/>
</dbReference>
<dbReference type="CDD" id="cd00146">
    <property type="entry name" value="PKD"/>
    <property type="match status" value="1"/>
</dbReference>
<evidence type="ECO:0000313" key="3">
    <source>
        <dbReference type="Proteomes" id="UP000318538"/>
    </source>
</evidence>
<proteinExistence type="predicted"/>
<organism evidence="2 3">
    <name type="scientific">Rubripirellula lacrimiformis</name>
    <dbReference type="NCBI Taxonomy" id="1930273"/>
    <lineage>
        <taxon>Bacteria</taxon>
        <taxon>Pseudomonadati</taxon>
        <taxon>Planctomycetota</taxon>
        <taxon>Planctomycetia</taxon>
        <taxon>Pirellulales</taxon>
        <taxon>Pirellulaceae</taxon>
        <taxon>Rubripirellula</taxon>
    </lineage>
</organism>
<dbReference type="SUPFAM" id="SSF63446">
    <property type="entry name" value="Type I dockerin domain"/>
    <property type="match status" value="1"/>
</dbReference>
<dbReference type="RefSeq" id="WP_246146859.1">
    <property type="nucleotide sequence ID" value="NZ_CP036525.1"/>
</dbReference>
<dbReference type="InterPro" id="IPR013783">
    <property type="entry name" value="Ig-like_fold"/>
</dbReference>
<dbReference type="Gene3D" id="1.10.1330.10">
    <property type="entry name" value="Dockerin domain"/>
    <property type="match status" value="1"/>
</dbReference>
<feature type="domain" description="PKD" evidence="1">
    <location>
        <begin position="407"/>
        <end position="477"/>
    </location>
</feature>
<dbReference type="Pfam" id="PF00404">
    <property type="entry name" value="Dockerin_1"/>
    <property type="match status" value="1"/>
</dbReference>
<reference evidence="2 3" key="1">
    <citation type="submission" date="2019-02" db="EMBL/GenBank/DDBJ databases">
        <title>Deep-cultivation of Planctomycetes and their phenomic and genomic characterization uncovers novel biology.</title>
        <authorList>
            <person name="Wiegand S."/>
            <person name="Jogler M."/>
            <person name="Boedeker C."/>
            <person name="Pinto D."/>
            <person name="Vollmers J."/>
            <person name="Rivas-Marin E."/>
            <person name="Kohn T."/>
            <person name="Peeters S.H."/>
            <person name="Heuer A."/>
            <person name="Rast P."/>
            <person name="Oberbeckmann S."/>
            <person name="Bunk B."/>
            <person name="Jeske O."/>
            <person name="Meyerdierks A."/>
            <person name="Storesund J.E."/>
            <person name="Kallscheuer N."/>
            <person name="Luecker S."/>
            <person name="Lage O.M."/>
            <person name="Pohl T."/>
            <person name="Merkel B.J."/>
            <person name="Hornburger P."/>
            <person name="Mueller R.-W."/>
            <person name="Bruemmer F."/>
            <person name="Labrenz M."/>
            <person name="Spormann A.M."/>
            <person name="Op den Camp H."/>
            <person name="Overmann J."/>
            <person name="Amann R."/>
            <person name="Jetten M.S.M."/>
            <person name="Mascher T."/>
            <person name="Medema M.H."/>
            <person name="Devos D.P."/>
            <person name="Kaster A.-K."/>
            <person name="Ovreas L."/>
            <person name="Rohde M."/>
            <person name="Galperin M.Y."/>
            <person name="Jogler C."/>
        </authorList>
    </citation>
    <scope>NUCLEOTIDE SEQUENCE [LARGE SCALE GENOMIC DNA]</scope>
    <source>
        <strain evidence="2 3">K22_7</strain>
    </source>
</reference>
<dbReference type="GO" id="GO:0004553">
    <property type="term" value="F:hydrolase activity, hydrolyzing O-glycosyl compounds"/>
    <property type="evidence" value="ECO:0007669"/>
    <property type="project" value="InterPro"/>
</dbReference>
<protein>
    <submittedName>
        <fullName evidence="2">Dockerin type I repeat protein</fullName>
    </submittedName>
</protein>
<dbReference type="Gene3D" id="2.60.40.10">
    <property type="entry name" value="Immunoglobulins"/>
    <property type="match status" value="1"/>
</dbReference>
<accession>A0A517NEI5</accession>
<dbReference type="AlphaFoldDB" id="A0A517NEI5"/>
<dbReference type="SUPFAM" id="SSF55486">
    <property type="entry name" value="Metalloproteases ('zincins'), catalytic domain"/>
    <property type="match status" value="1"/>
</dbReference>
<dbReference type="InterPro" id="IPR036439">
    <property type="entry name" value="Dockerin_dom_sf"/>
</dbReference>
<dbReference type="InterPro" id="IPR002105">
    <property type="entry name" value="Dockerin_1_rpt"/>
</dbReference>
<dbReference type="GO" id="GO:0008237">
    <property type="term" value="F:metallopeptidase activity"/>
    <property type="evidence" value="ECO:0007669"/>
    <property type="project" value="InterPro"/>
</dbReference>
<dbReference type="Gene3D" id="3.40.390.10">
    <property type="entry name" value="Collagenase (Catalytic Domain)"/>
    <property type="match status" value="1"/>
</dbReference>
<dbReference type="PROSITE" id="PS50093">
    <property type="entry name" value="PKD"/>
    <property type="match status" value="1"/>
</dbReference>
<dbReference type="EMBL" id="CP036525">
    <property type="protein sequence ID" value="QDT05468.1"/>
    <property type="molecule type" value="Genomic_DNA"/>
</dbReference>
<dbReference type="InterPro" id="IPR038081">
    <property type="entry name" value="CalX-like_sf"/>
</dbReference>
<dbReference type="Proteomes" id="UP000318538">
    <property type="component" value="Chromosome"/>
</dbReference>
<dbReference type="KEGG" id="rlc:K227x_38680"/>
<dbReference type="SUPFAM" id="SSF49299">
    <property type="entry name" value="PKD domain"/>
    <property type="match status" value="1"/>
</dbReference>
<dbReference type="InterPro" id="IPR000601">
    <property type="entry name" value="PKD_dom"/>
</dbReference>
<evidence type="ECO:0000259" key="1">
    <source>
        <dbReference type="PROSITE" id="PS50093"/>
    </source>
</evidence>
<dbReference type="SUPFAM" id="SSF141072">
    <property type="entry name" value="CalX-like"/>
    <property type="match status" value="2"/>
</dbReference>
<dbReference type="InterPro" id="IPR035986">
    <property type="entry name" value="PKD_dom_sf"/>
</dbReference>
<name>A0A517NEI5_9BACT</name>
<gene>
    <name evidence="2" type="ORF">K227x_38680</name>
</gene>